<feature type="domain" description="Pyridoxamine 5'-phosphate oxidase N-terminal" evidence="2">
    <location>
        <begin position="22"/>
        <end position="124"/>
    </location>
</feature>
<dbReference type="SUPFAM" id="SSF50475">
    <property type="entry name" value="FMN-binding split barrel"/>
    <property type="match status" value="1"/>
</dbReference>
<keyword evidence="4" id="KW-1185">Reference proteome</keyword>
<dbReference type="GO" id="GO:0005829">
    <property type="term" value="C:cytosol"/>
    <property type="evidence" value="ECO:0007669"/>
    <property type="project" value="TreeGrafter"/>
</dbReference>
<dbReference type="Proteomes" id="UP000530424">
    <property type="component" value="Unassembled WGS sequence"/>
</dbReference>
<dbReference type="Gene3D" id="2.30.110.10">
    <property type="entry name" value="Electron Transport, Fmn-binding Protein, Chain A"/>
    <property type="match status" value="1"/>
</dbReference>
<dbReference type="Pfam" id="PF01243">
    <property type="entry name" value="PNPOx_N"/>
    <property type="match status" value="1"/>
</dbReference>
<dbReference type="EMBL" id="JACCFP010000001">
    <property type="protein sequence ID" value="NYI99969.1"/>
    <property type="molecule type" value="Genomic_DNA"/>
</dbReference>
<sequence>MSQTPGLDTAADLTPERRAHVEGRLQHNLISWLATVDPDGQPHTVPVWFLWRADGTVLTYTRAGKAKLRNLRANPRVALALDVTDIGRDPIRVEGVASLDEDVPPADQNPDYLAKYAERIGALFGSAAEFAAMFSVPIVITPARVLA</sequence>
<dbReference type="AlphaFoldDB" id="A0A853BVR3"/>
<name>A0A853BVR3_9ACTN</name>
<dbReference type="InterPro" id="IPR011576">
    <property type="entry name" value="Pyridox_Oxase_N"/>
</dbReference>
<organism evidence="3 4">
    <name type="scientific">Nocardioides thalensis</name>
    <dbReference type="NCBI Taxonomy" id="1914755"/>
    <lineage>
        <taxon>Bacteria</taxon>
        <taxon>Bacillati</taxon>
        <taxon>Actinomycetota</taxon>
        <taxon>Actinomycetes</taxon>
        <taxon>Propionibacteriales</taxon>
        <taxon>Nocardioidaceae</taxon>
        <taxon>Nocardioides</taxon>
    </lineage>
</organism>
<gene>
    <name evidence="3" type="ORF">HNR19_000668</name>
</gene>
<dbReference type="PANTHER" id="PTHR35176:SF4">
    <property type="entry name" value="PYRIDOXAMINE 5'-PHOSPHATE OXIDASE-RELATED FMN-BINDING"/>
    <property type="match status" value="1"/>
</dbReference>
<dbReference type="PANTHER" id="PTHR35176">
    <property type="entry name" value="HEME OXYGENASE HI_0854-RELATED"/>
    <property type="match status" value="1"/>
</dbReference>
<evidence type="ECO:0000313" key="4">
    <source>
        <dbReference type="Proteomes" id="UP000530424"/>
    </source>
</evidence>
<dbReference type="GO" id="GO:0070967">
    <property type="term" value="F:coenzyme F420 binding"/>
    <property type="evidence" value="ECO:0007669"/>
    <property type="project" value="TreeGrafter"/>
</dbReference>
<evidence type="ECO:0000256" key="1">
    <source>
        <dbReference type="ARBA" id="ARBA00023002"/>
    </source>
</evidence>
<dbReference type="NCBIfam" id="TIGR03667">
    <property type="entry name" value="Rv3369"/>
    <property type="match status" value="1"/>
</dbReference>
<dbReference type="InterPro" id="IPR012349">
    <property type="entry name" value="Split_barrel_FMN-bd"/>
</dbReference>
<dbReference type="InterPro" id="IPR019966">
    <property type="entry name" value="F420-dep_enz_PPOX_Rv3369"/>
</dbReference>
<dbReference type="RefSeq" id="WP_179666623.1">
    <property type="nucleotide sequence ID" value="NZ_JACCFP010000001.1"/>
</dbReference>
<dbReference type="GO" id="GO:0016627">
    <property type="term" value="F:oxidoreductase activity, acting on the CH-CH group of donors"/>
    <property type="evidence" value="ECO:0007669"/>
    <property type="project" value="TreeGrafter"/>
</dbReference>
<protein>
    <submittedName>
        <fullName evidence="3">PPOX class probable F420-dependent enzyme</fullName>
    </submittedName>
</protein>
<evidence type="ECO:0000259" key="2">
    <source>
        <dbReference type="Pfam" id="PF01243"/>
    </source>
</evidence>
<reference evidence="3 4" key="1">
    <citation type="submission" date="2020-07" db="EMBL/GenBank/DDBJ databases">
        <title>Sequencing the genomes of 1000 actinobacteria strains.</title>
        <authorList>
            <person name="Klenk H.-P."/>
        </authorList>
    </citation>
    <scope>NUCLEOTIDE SEQUENCE [LARGE SCALE GENOMIC DNA]</scope>
    <source>
        <strain evidence="3 4">DSM 103833</strain>
    </source>
</reference>
<evidence type="ECO:0000313" key="3">
    <source>
        <dbReference type="EMBL" id="NYI99969.1"/>
    </source>
</evidence>
<keyword evidence="1" id="KW-0560">Oxidoreductase</keyword>
<proteinExistence type="predicted"/>
<dbReference type="InterPro" id="IPR052019">
    <property type="entry name" value="F420H2_bilvrd_red/Heme_oxyg"/>
</dbReference>
<comment type="caution">
    <text evidence="3">The sequence shown here is derived from an EMBL/GenBank/DDBJ whole genome shotgun (WGS) entry which is preliminary data.</text>
</comment>
<accession>A0A853BVR3</accession>